<dbReference type="Pfam" id="PF00188">
    <property type="entry name" value="CAP"/>
    <property type="match status" value="1"/>
</dbReference>
<dbReference type="Pfam" id="PF01549">
    <property type="entry name" value="ShK"/>
    <property type="match status" value="3"/>
</dbReference>
<feature type="domain" description="ShKT" evidence="2">
    <location>
        <begin position="457"/>
        <end position="494"/>
    </location>
</feature>
<accession>A0A7M6DLF9</accession>
<sequence length="555" mass="63391">MPGIISYFQFSTIHILTHMAILWSADTTQSYQYLAQQWNENEIKVPPPLLTTSRTKRSLGLNYTDVLKSKNGKKGKDADLSKYKKQTEVARHGRPQSKLDEKPFEIKKNYMFLKVTVAECVYAHNQVRRKHGLPNLLWDPELSYNAEEWALILASRSAGLIHSKQPSNRNGIYYGENLFYGMGSVYGHNCSEAVYAWYSEIRNFEWSNPRYSSAIGHFYQLVYKDTKYFGVGIACAENVEESFIVARYLEGSQSSKIAETPEPLADSPEITIPSLTIQPTPEPIVERLFISDEGGWSEWVPVTKCSTTCGRGQYLERRYCIDVTAGTEEPKTCGEGDRYRVAECAKQLPCPMDQDPNEKDGECNDLFPDKCQSSVVPLGGRMECRQENNGTFMTNNCKKTCMFCKPCVNYHKDCPAYSVPPYSYCTDNEYSPWMEWKCPKSCAYCNMNQTVYEETDCYDLTYDCTKWAFELNYCRSDEYAEFMSGACKESCSFCTACHDANPYCQQLKEDYHYCTSKDQGINLWMAGSCAGTCNYCFDPKNFETNIDKVNGTRPP</sequence>
<dbReference type="InterPro" id="IPR014044">
    <property type="entry name" value="CAP_dom"/>
</dbReference>
<dbReference type="SMART" id="SM00198">
    <property type="entry name" value="SCP"/>
    <property type="match status" value="1"/>
</dbReference>
<dbReference type="Gene3D" id="3.40.33.10">
    <property type="entry name" value="CAP"/>
    <property type="match status" value="1"/>
</dbReference>
<dbReference type="RefSeq" id="XP_066927055.1">
    <property type="nucleotide sequence ID" value="XM_067070954.1"/>
</dbReference>
<dbReference type="SMART" id="SM00209">
    <property type="entry name" value="TSP1"/>
    <property type="match status" value="1"/>
</dbReference>
<dbReference type="PROSITE" id="PS51670">
    <property type="entry name" value="SHKT"/>
    <property type="match status" value="1"/>
</dbReference>
<dbReference type="PANTHER" id="PTHR10334">
    <property type="entry name" value="CYSTEINE-RICH SECRETORY PROTEIN-RELATED"/>
    <property type="match status" value="1"/>
</dbReference>
<dbReference type="SUPFAM" id="SSF55797">
    <property type="entry name" value="PR-1-like"/>
    <property type="match status" value="1"/>
</dbReference>
<protein>
    <recommendedName>
        <fullName evidence="2">ShKT domain-containing protein</fullName>
    </recommendedName>
</protein>
<evidence type="ECO:0000256" key="1">
    <source>
        <dbReference type="PROSITE-ProRule" id="PRU01005"/>
    </source>
</evidence>
<dbReference type="InterPro" id="IPR000884">
    <property type="entry name" value="TSP1_rpt"/>
</dbReference>
<dbReference type="CDD" id="cd05382">
    <property type="entry name" value="CAP_GAPR1-like"/>
    <property type="match status" value="1"/>
</dbReference>
<name>A0A7M6DLF9_9CNID</name>
<evidence type="ECO:0000313" key="3">
    <source>
        <dbReference type="EnsemblMetazoa" id="CLYHEMP014942.2"/>
    </source>
</evidence>
<dbReference type="Gene3D" id="1.10.10.1940">
    <property type="match status" value="2"/>
</dbReference>
<dbReference type="InterPro" id="IPR001283">
    <property type="entry name" value="CRISP-related"/>
</dbReference>
<dbReference type="Pfam" id="PF00090">
    <property type="entry name" value="TSP_1"/>
    <property type="match status" value="1"/>
</dbReference>
<dbReference type="InterPro" id="IPR034113">
    <property type="entry name" value="SCP_GAPR1-like"/>
</dbReference>
<dbReference type="SMART" id="SM00254">
    <property type="entry name" value="ShKT"/>
    <property type="match status" value="4"/>
</dbReference>
<dbReference type="GeneID" id="136814403"/>
<evidence type="ECO:0000313" key="4">
    <source>
        <dbReference type="Proteomes" id="UP000594262"/>
    </source>
</evidence>
<proteinExistence type="predicted"/>
<dbReference type="EnsemblMetazoa" id="CLYHEMT014942.1">
    <property type="protein sequence ID" value="CLYHEMP014942.1"/>
    <property type="gene ID" value="CLYHEMG014942"/>
</dbReference>
<dbReference type="InterPro" id="IPR003582">
    <property type="entry name" value="ShKT_dom"/>
</dbReference>
<dbReference type="AlphaFoldDB" id="A0A7M6DLF9"/>
<evidence type="ECO:0000259" key="2">
    <source>
        <dbReference type="PROSITE" id="PS51670"/>
    </source>
</evidence>
<reference evidence="3" key="1">
    <citation type="submission" date="2021-01" db="UniProtKB">
        <authorList>
            <consortium name="EnsemblMetazoa"/>
        </authorList>
    </citation>
    <scope>IDENTIFICATION</scope>
</reference>
<comment type="caution">
    <text evidence="1">Lacks conserved residue(s) required for the propagation of feature annotation.</text>
</comment>
<keyword evidence="4" id="KW-1185">Reference proteome</keyword>
<organism evidence="3 4">
    <name type="scientific">Clytia hemisphaerica</name>
    <dbReference type="NCBI Taxonomy" id="252671"/>
    <lineage>
        <taxon>Eukaryota</taxon>
        <taxon>Metazoa</taxon>
        <taxon>Cnidaria</taxon>
        <taxon>Hydrozoa</taxon>
        <taxon>Hydroidolina</taxon>
        <taxon>Leptothecata</taxon>
        <taxon>Obeliida</taxon>
        <taxon>Clytiidae</taxon>
        <taxon>Clytia</taxon>
    </lineage>
</organism>
<dbReference type="Proteomes" id="UP000594262">
    <property type="component" value="Unplaced"/>
</dbReference>
<dbReference type="EnsemblMetazoa" id="CLYHEMT014942.2">
    <property type="protein sequence ID" value="CLYHEMP014942.2"/>
    <property type="gene ID" value="CLYHEMG014942"/>
</dbReference>
<dbReference type="InterPro" id="IPR035940">
    <property type="entry name" value="CAP_sf"/>
</dbReference>
<dbReference type="RefSeq" id="XP_066927047.1">
    <property type="nucleotide sequence ID" value="XM_067070946.1"/>
</dbReference>
<dbReference type="OrthoDB" id="6022567at2759"/>
<dbReference type="PROSITE" id="PS50092">
    <property type="entry name" value="TSP1"/>
    <property type="match status" value="1"/>
</dbReference>